<dbReference type="SUPFAM" id="SSF103506">
    <property type="entry name" value="Mitochondrial carrier"/>
    <property type="match status" value="1"/>
</dbReference>
<dbReference type="Pfam" id="PF00153">
    <property type="entry name" value="Mito_carr"/>
    <property type="match status" value="3"/>
</dbReference>
<evidence type="ECO:0000256" key="5">
    <source>
        <dbReference type="PROSITE-ProRule" id="PRU00282"/>
    </source>
</evidence>
<keyword evidence="8" id="KW-1185">Reference proteome</keyword>
<comment type="subcellular location">
    <subcellularLocation>
        <location evidence="1">Membrane</location>
        <topology evidence="1">Multi-pass membrane protein</topology>
    </subcellularLocation>
</comment>
<evidence type="ECO:0000256" key="6">
    <source>
        <dbReference type="RuleBase" id="RU000488"/>
    </source>
</evidence>
<dbReference type="PANTHER" id="PTHR46982">
    <property type="entry name" value="CITRATE/OXOGLUTARATE CARRIER PROTEIN"/>
    <property type="match status" value="1"/>
</dbReference>
<comment type="caution">
    <text evidence="7">The sequence shown here is derived from an EMBL/GenBank/DDBJ whole genome shotgun (WGS) entry which is preliminary data.</text>
</comment>
<keyword evidence="3" id="KW-1133">Transmembrane helix</keyword>
<evidence type="ECO:0000313" key="8">
    <source>
        <dbReference type="Proteomes" id="UP001498771"/>
    </source>
</evidence>
<evidence type="ECO:0000256" key="2">
    <source>
        <dbReference type="ARBA" id="ARBA00022692"/>
    </source>
</evidence>
<dbReference type="PANTHER" id="PTHR46982:SF1">
    <property type="entry name" value="CITRATE_OXOGLUTARATE CARRIER PROTEIN"/>
    <property type="match status" value="1"/>
</dbReference>
<comment type="similarity">
    <text evidence="6">Belongs to the mitochondrial carrier (TC 2.A.29) family.</text>
</comment>
<dbReference type="InterPro" id="IPR018108">
    <property type="entry name" value="MCP_transmembrane"/>
</dbReference>
<evidence type="ECO:0000313" key="7">
    <source>
        <dbReference type="EMBL" id="KAK7207839.1"/>
    </source>
</evidence>
<organism evidence="7 8">
    <name type="scientific">Myxozyma melibiosi</name>
    <dbReference type="NCBI Taxonomy" id="54550"/>
    <lineage>
        <taxon>Eukaryota</taxon>
        <taxon>Fungi</taxon>
        <taxon>Dikarya</taxon>
        <taxon>Ascomycota</taxon>
        <taxon>Saccharomycotina</taxon>
        <taxon>Lipomycetes</taxon>
        <taxon>Lipomycetales</taxon>
        <taxon>Lipomycetaceae</taxon>
        <taxon>Myxozyma</taxon>
    </lineage>
</organism>
<keyword evidence="2 5" id="KW-0812">Transmembrane</keyword>
<dbReference type="EMBL" id="JBBJBU010000001">
    <property type="protein sequence ID" value="KAK7207839.1"/>
    <property type="molecule type" value="Genomic_DNA"/>
</dbReference>
<dbReference type="GeneID" id="90037751"/>
<name>A0ABR1FDB0_9ASCO</name>
<reference evidence="7 8" key="1">
    <citation type="submission" date="2024-03" db="EMBL/GenBank/DDBJ databases">
        <title>Genome-scale model development and genomic sequencing of the oleaginous clade Lipomyces.</title>
        <authorList>
            <consortium name="Lawrence Berkeley National Laboratory"/>
            <person name="Czajka J.J."/>
            <person name="Han Y."/>
            <person name="Kim J."/>
            <person name="Mondo S.J."/>
            <person name="Hofstad B.A."/>
            <person name="Robles A."/>
            <person name="Haridas S."/>
            <person name="Riley R."/>
            <person name="LaButti K."/>
            <person name="Pangilinan J."/>
            <person name="Andreopoulos W."/>
            <person name="Lipzen A."/>
            <person name="Yan J."/>
            <person name="Wang M."/>
            <person name="Ng V."/>
            <person name="Grigoriev I.V."/>
            <person name="Spatafora J.W."/>
            <person name="Magnuson J.K."/>
            <person name="Baker S.E."/>
            <person name="Pomraning K.R."/>
        </authorList>
    </citation>
    <scope>NUCLEOTIDE SEQUENCE [LARGE SCALE GENOMIC DNA]</scope>
    <source>
        <strain evidence="7 8">Phaff 52-87</strain>
    </source>
</reference>
<feature type="repeat" description="Solcar" evidence="5">
    <location>
        <begin position="235"/>
        <end position="319"/>
    </location>
</feature>
<dbReference type="InterPro" id="IPR023395">
    <property type="entry name" value="MCP_dom_sf"/>
</dbReference>
<evidence type="ECO:0000256" key="1">
    <source>
        <dbReference type="ARBA" id="ARBA00004141"/>
    </source>
</evidence>
<proteinExistence type="inferred from homology"/>
<protein>
    <submittedName>
        <fullName evidence="7">Mitochondrial DNA replication protein</fullName>
    </submittedName>
</protein>
<keyword evidence="4 5" id="KW-0472">Membrane</keyword>
<evidence type="ECO:0000256" key="4">
    <source>
        <dbReference type="ARBA" id="ARBA00023136"/>
    </source>
</evidence>
<sequence length="326" mass="34932">MQQSSAISAVRDDGGHGKVKVRKVSWSNLAVGAVMNLFQVTTLGQPFEVLKTHAAANRNDTILQGIRKTWSRGGIAGFYQGLIPWAWIEASTKGSVLLLTSTEVESLSRNSLHLSPTASGVLGGVCGGAAQAYLTMGFTTCMKTIEVTRDKTTVNGQKPRSSVSVFAEILRTQGIRGVNKGVNAVAMRQITGWSSRIGISRFAETLICRIRGIGDSSAIESSASGQTKRKLGVGDKILASSIGGALSCWNQPFEVIRIEMQSLKSDPSRPEKLTMISTARHIYRTSGLSGFFRGVVPRFGLAAWATICMVGLGDVVKERVARLTKV</sequence>
<dbReference type="Proteomes" id="UP001498771">
    <property type="component" value="Unassembled WGS sequence"/>
</dbReference>
<evidence type="ECO:0000256" key="3">
    <source>
        <dbReference type="ARBA" id="ARBA00022989"/>
    </source>
</evidence>
<keyword evidence="6" id="KW-0813">Transport</keyword>
<dbReference type="RefSeq" id="XP_064770872.1">
    <property type="nucleotide sequence ID" value="XM_064912239.1"/>
</dbReference>
<gene>
    <name evidence="7" type="ORF">BZA70DRAFT_27601</name>
</gene>
<accession>A0ABR1FDB0</accession>
<dbReference type="InterPro" id="IPR053017">
    <property type="entry name" value="Mito_Cit/Oxoglu_Carrier"/>
</dbReference>
<dbReference type="Gene3D" id="1.50.40.10">
    <property type="entry name" value="Mitochondrial carrier domain"/>
    <property type="match status" value="1"/>
</dbReference>
<dbReference type="PROSITE" id="PS50920">
    <property type="entry name" value="SOLCAR"/>
    <property type="match status" value="1"/>
</dbReference>